<dbReference type="SMART" id="SM00360">
    <property type="entry name" value="RRM"/>
    <property type="match status" value="1"/>
</dbReference>
<dbReference type="EMBL" id="LUCM01009507">
    <property type="protein sequence ID" value="KAA0186893.1"/>
    <property type="molecule type" value="Genomic_DNA"/>
</dbReference>
<dbReference type="PANTHER" id="PTHR47330:SF1">
    <property type="entry name" value="POLY(U)-BINDING-SPLICING FACTOR PUF60"/>
    <property type="match status" value="1"/>
</dbReference>
<protein>
    <submittedName>
        <fullName evidence="3">Poly(U)-binding-splicing factor PUF60</fullName>
    </submittedName>
</protein>
<dbReference type="OrthoDB" id="6272771at2759"/>
<dbReference type="GO" id="GO:0003723">
    <property type="term" value="F:RNA binding"/>
    <property type="evidence" value="ECO:0007669"/>
    <property type="project" value="UniProtKB-UniRule"/>
</dbReference>
<evidence type="ECO:0000313" key="4">
    <source>
        <dbReference type="Proteomes" id="UP000728185"/>
    </source>
</evidence>
<dbReference type="GO" id="GO:0071013">
    <property type="term" value="C:catalytic step 2 spliceosome"/>
    <property type="evidence" value="ECO:0007669"/>
    <property type="project" value="TreeGrafter"/>
</dbReference>
<evidence type="ECO:0000259" key="2">
    <source>
        <dbReference type="PROSITE" id="PS50102"/>
    </source>
</evidence>
<organism evidence="3 4">
    <name type="scientific">Fasciolopsis buskii</name>
    <dbReference type="NCBI Taxonomy" id="27845"/>
    <lineage>
        <taxon>Eukaryota</taxon>
        <taxon>Metazoa</taxon>
        <taxon>Spiralia</taxon>
        <taxon>Lophotrochozoa</taxon>
        <taxon>Platyhelminthes</taxon>
        <taxon>Trematoda</taxon>
        <taxon>Digenea</taxon>
        <taxon>Plagiorchiida</taxon>
        <taxon>Echinostomata</taxon>
        <taxon>Echinostomatoidea</taxon>
        <taxon>Fasciolidae</taxon>
        <taxon>Fasciolopsis</taxon>
    </lineage>
</organism>
<name>A0A8E0RPE4_9TREM</name>
<reference evidence="3" key="1">
    <citation type="submission" date="2019-05" db="EMBL/GenBank/DDBJ databases">
        <title>Annotation for the trematode Fasciolopsis buski.</title>
        <authorList>
            <person name="Choi Y.-J."/>
        </authorList>
    </citation>
    <scope>NUCLEOTIDE SEQUENCE</scope>
    <source>
        <strain evidence="3">HT</strain>
        <tissue evidence="3">Whole worm</tissue>
    </source>
</reference>
<dbReference type="SUPFAM" id="SSF54928">
    <property type="entry name" value="RNA-binding domain, RBD"/>
    <property type="match status" value="1"/>
</dbReference>
<dbReference type="PANTHER" id="PTHR47330">
    <property type="entry name" value="POLY(U)-BINDING-SPLICING FACTOR PUF60-B-RELATED"/>
    <property type="match status" value="1"/>
</dbReference>
<dbReference type="AlphaFoldDB" id="A0A8E0RPE4"/>
<proteinExistence type="predicted"/>
<dbReference type="InterPro" id="IPR034209">
    <property type="entry name" value="PUF60_RRM1"/>
</dbReference>
<dbReference type="Proteomes" id="UP000728185">
    <property type="component" value="Unassembled WGS sequence"/>
</dbReference>
<dbReference type="GO" id="GO:0071011">
    <property type="term" value="C:precatalytic spliceosome"/>
    <property type="evidence" value="ECO:0007669"/>
    <property type="project" value="TreeGrafter"/>
</dbReference>
<evidence type="ECO:0000313" key="3">
    <source>
        <dbReference type="EMBL" id="KAA0186893.1"/>
    </source>
</evidence>
<dbReference type="InterPro" id="IPR051974">
    <property type="entry name" value="PUF60_regulator"/>
</dbReference>
<accession>A0A8E0RPE4</accession>
<dbReference type="CDD" id="cd12370">
    <property type="entry name" value="RRM1_PUF60"/>
    <property type="match status" value="1"/>
</dbReference>
<dbReference type="PROSITE" id="PS50102">
    <property type="entry name" value="RRM"/>
    <property type="match status" value="1"/>
</dbReference>
<dbReference type="GO" id="GO:0006376">
    <property type="term" value="P:mRNA splice site recognition"/>
    <property type="evidence" value="ECO:0007669"/>
    <property type="project" value="TreeGrafter"/>
</dbReference>
<feature type="domain" description="RRM" evidence="2">
    <location>
        <begin position="92"/>
        <end position="165"/>
    </location>
</feature>
<dbReference type="GO" id="GO:0000380">
    <property type="term" value="P:alternative mRNA splicing, via spliceosome"/>
    <property type="evidence" value="ECO:0007669"/>
    <property type="project" value="TreeGrafter"/>
</dbReference>
<dbReference type="Gene3D" id="3.30.70.330">
    <property type="match status" value="1"/>
</dbReference>
<comment type="caution">
    <text evidence="3">The sequence shown here is derived from an EMBL/GenBank/DDBJ whole genome shotgun (WGS) entry which is preliminary data.</text>
</comment>
<dbReference type="InterPro" id="IPR012677">
    <property type="entry name" value="Nucleotide-bd_a/b_plait_sf"/>
</dbReference>
<keyword evidence="1" id="KW-0694">RNA-binding</keyword>
<sequence length="186" mass="21140">MSKVDSLSSSDFKILSNYPISAPTDKIVFGRNPRPTPFSLIQLTEEQRFAIQLAKKYALEQSIQNALRKQAVQHQQQDLNNIKRNHALILLSRIYVGSISFEIGDEDLKRTFSPFGPIKAVTLSWDATLQKHKGFAFIEYEVPEAASLALDQMNGYTLAGRNLKVAVIYIYRPCFDRFVVSTAHRF</sequence>
<gene>
    <name evidence="3" type="ORF">FBUS_11726</name>
</gene>
<dbReference type="InterPro" id="IPR035979">
    <property type="entry name" value="RBD_domain_sf"/>
</dbReference>
<evidence type="ECO:0000256" key="1">
    <source>
        <dbReference type="PROSITE-ProRule" id="PRU00176"/>
    </source>
</evidence>
<dbReference type="InterPro" id="IPR000504">
    <property type="entry name" value="RRM_dom"/>
</dbReference>
<dbReference type="GO" id="GO:0000381">
    <property type="term" value="P:regulation of alternative mRNA splicing, via spliceosome"/>
    <property type="evidence" value="ECO:0007669"/>
    <property type="project" value="TreeGrafter"/>
</dbReference>
<dbReference type="Pfam" id="PF00076">
    <property type="entry name" value="RRM_1"/>
    <property type="match status" value="1"/>
</dbReference>
<keyword evidence="4" id="KW-1185">Reference proteome</keyword>